<keyword evidence="3" id="KW-1185">Reference proteome</keyword>
<comment type="caution">
    <text evidence="2">The sequence shown here is derived from an EMBL/GenBank/DDBJ whole genome shotgun (WGS) entry which is preliminary data.</text>
</comment>
<dbReference type="EMBL" id="MU167254">
    <property type="protein sequence ID" value="KAG0146934.1"/>
    <property type="molecule type" value="Genomic_DNA"/>
</dbReference>
<gene>
    <name evidence="2" type="ORF">CROQUDRAFT_670856</name>
</gene>
<evidence type="ECO:0000256" key="1">
    <source>
        <dbReference type="SAM" id="MobiDB-lite"/>
    </source>
</evidence>
<organism evidence="2 3">
    <name type="scientific">Cronartium quercuum f. sp. fusiforme G11</name>
    <dbReference type="NCBI Taxonomy" id="708437"/>
    <lineage>
        <taxon>Eukaryota</taxon>
        <taxon>Fungi</taxon>
        <taxon>Dikarya</taxon>
        <taxon>Basidiomycota</taxon>
        <taxon>Pucciniomycotina</taxon>
        <taxon>Pucciniomycetes</taxon>
        <taxon>Pucciniales</taxon>
        <taxon>Coleosporiaceae</taxon>
        <taxon>Cronartium</taxon>
    </lineage>
</organism>
<accession>A0A9P6TCN0</accession>
<sequence>MNFKMRSFLTDILASYILCATFSCGVRSWFKLAKPGIQMTENTFVKAVLPDNKILVENKSNLKQIVHSWSGDSEKKAEPWELPPAESDGKSSFTQVQLGDKRLVPALNDDEPVFKSSTIPNDIKGDS</sequence>
<proteinExistence type="predicted"/>
<reference evidence="2" key="1">
    <citation type="submission" date="2013-11" db="EMBL/GenBank/DDBJ databases">
        <title>Genome sequence of the fusiform rust pathogen reveals effectors for host alternation and coevolution with pine.</title>
        <authorList>
            <consortium name="DOE Joint Genome Institute"/>
            <person name="Smith K."/>
            <person name="Pendleton A."/>
            <person name="Kubisiak T."/>
            <person name="Anderson C."/>
            <person name="Salamov A."/>
            <person name="Aerts A."/>
            <person name="Riley R."/>
            <person name="Clum A."/>
            <person name="Lindquist E."/>
            <person name="Ence D."/>
            <person name="Campbell M."/>
            <person name="Kronenberg Z."/>
            <person name="Feau N."/>
            <person name="Dhillon B."/>
            <person name="Hamelin R."/>
            <person name="Burleigh J."/>
            <person name="Smith J."/>
            <person name="Yandell M."/>
            <person name="Nelson C."/>
            <person name="Grigoriev I."/>
            <person name="Davis J."/>
        </authorList>
    </citation>
    <scope>NUCLEOTIDE SEQUENCE</scope>
    <source>
        <strain evidence="2">G11</strain>
    </source>
</reference>
<feature type="region of interest" description="Disordered" evidence="1">
    <location>
        <begin position="70"/>
        <end position="95"/>
    </location>
</feature>
<name>A0A9P6TCN0_9BASI</name>
<protein>
    <submittedName>
        <fullName evidence="2">Uncharacterized protein</fullName>
    </submittedName>
</protein>
<dbReference type="AlphaFoldDB" id="A0A9P6TCN0"/>
<evidence type="ECO:0000313" key="2">
    <source>
        <dbReference type="EMBL" id="KAG0146934.1"/>
    </source>
</evidence>
<evidence type="ECO:0000313" key="3">
    <source>
        <dbReference type="Proteomes" id="UP000886653"/>
    </source>
</evidence>
<dbReference type="Proteomes" id="UP000886653">
    <property type="component" value="Unassembled WGS sequence"/>
</dbReference>
<dbReference type="PROSITE" id="PS51257">
    <property type="entry name" value="PROKAR_LIPOPROTEIN"/>
    <property type="match status" value="1"/>
</dbReference>